<evidence type="ECO:0000313" key="1">
    <source>
        <dbReference type="EMBL" id="TFK19450.1"/>
    </source>
</evidence>
<reference evidence="1 2" key="1">
    <citation type="journal article" date="2019" name="Nat. Ecol. Evol.">
        <title>Megaphylogeny resolves global patterns of mushroom evolution.</title>
        <authorList>
            <person name="Varga T."/>
            <person name="Krizsan K."/>
            <person name="Foldi C."/>
            <person name="Dima B."/>
            <person name="Sanchez-Garcia M."/>
            <person name="Sanchez-Ramirez S."/>
            <person name="Szollosi G.J."/>
            <person name="Szarkandi J.G."/>
            <person name="Papp V."/>
            <person name="Albert L."/>
            <person name="Andreopoulos W."/>
            <person name="Angelini C."/>
            <person name="Antonin V."/>
            <person name="Barry K.W."/>
            <person name="Bougher N.L."/>
            <person name="Buchanan P."/>
            <person name="Buyck B."/>
            <person name="Bense V."/>
            <person name="Catcheside P."/>
            <person name="Chovatia M."/>
            <person name="Cooper J."/>
            <person name="Damon W."/>
            <person name="Desjardin D."/>
            <person name="Finy P."/>
            <person name="Geml J."/>
            <person name="Haridas S."/>
            <person name="Hughes K."/>
            <person name="Justo A."/>
            <person name="Karasinski D."/>
            <person name="Kautmanova I."/>
            <person name="Kiss B."/>
            <person name="Kocsube S."/>
            <person name="Kotiranta H."/>
            <person name="LaButti K.M."/>
            <person name="Lechner B.E."/>
            <person name="Liimatainen K."/>
            <person name="Lipzen A."/>
            <person name="Lukacs Z."/>
            <person name="Mihaltcheva S."/>
            <person name="Morgado L.N."/>
            <person name="Niskanen T."/>
            <person name="Noordeloos M.E."/>
            <person name="Ohm R.A."/>
            <person name="Ortiz-Santana B."/>
            <person name="Ovrebo C."/>
            <person name="Racz N."/>
            <person name="Riley R."/>
            <person name="Savchenko A."/>
            <person name="Shiryaev A."/>
            <person name="Soop K."/>
            <person name="Spirin V."/>
            <person name="Szebenyi C."/>
            <person name="Tomsovsky M."/>
            <person name="Tulloss R.E."/>
            <person name="Uehling J."/>
            <person name="Grigoriev I.V."/>
            <person name="Vagvolgyi C."/>
            <person name="Papp T."/>
            <person name="Martin F.M."/>
            <person name="Miettinen O."/>
            <person name="Hibbett D.S."/>
            <person name="Nagy L.G."/>
        </authorList>
    </citation>
    <scope>NUCLEOTIDE SEQUENCE [LARGE SCALE GENOMIC DNA]</scope>
    <source>
        <strain evidence="1 2">CBS 121175</strain>
    </source>
</reference>
<sequence length="452" mass="51144">MFASTRIHRPTIPSELIQHTVSYLTTEDGQPDETLLHNTSLVSPTFRRHSQELLFSRVELVYPAQLGKQTAAAKLLSVINDSPRLFAYITTVVLASWETMSCAPLALKEQDLQGDKALVDVLNKLATLGRVKAFTLWEKYFRIWDFVPAAAMDALAAICGSAALRTLKIDGGPMSLLTCCSPSIKTLILESLHEYSFIGTTDRERLLLSSRMILHEPPARKSTITTRVESLKIHDYHYHEEVPHPKIHNSPGIDLGALKSIELTSTQRSTYSQTNNLLQHCPPSLEEVILELYEPYHRNAGDFPELSRFVGLTKATFFIRSAKPPRNSSEGDWGLFLMSQVIDSIPASSPLKSVDICVMHLRRPFDEPRRLSAFYRDNYQEWDKIFDSLFQTSKFPDLQSLTLTIYRPKCVSATPEVIVRVLPRPPENVRFDLRILPIDQSPIPNRDSRAES</sequence>
<name>A0A5C3KH97_COPMA</name>
<dbReference type="AlphaFoldDB" id="A0A5C3KH97"/>
<protein>
    <recommendedName>
        <fullName evidence="3">F-box domain-containing protein</fullName>
    </recommendedName>
</protein>
<dbReference type="OrthoDB" id="2745898at2759"/>
<dbReference type="EMBL" id="ML210340">
    <property type="protein sequence ID" value="TFK19450.1"/>
    <property type="molecule type" value="Genomic_DNA"/>
</dbReference>
<proteinExistence type="predicted"/>
<dbReference type="Proteomes" id="UP000307440">
    <property type="component" value="Unassembled WGS sequence"/>
</dbReference>
<accession>A0A5C3KH97</accession>
<evidence type="ECO:0008006" key="3">
    <source>
        <dbReference type="Google" id="ProtNLM"/>
    </source>
</evidence>
<gene>
    <name evidence="1" type="ORF">FA15DRAFT_760030</name>
</gene>
<evidence type="ECO:0000313" key="2">
    <source>
        <dbReference type="Proteomes" id="UP000307440"/>
    </source>
</evidence>
<keyword evidence="2" id="KW-1185">Reference proteome</keyword>
<organism evidence="1 2">
    <name type="scientific">Coprinopsis marcescibilis</name>
    <name type="common">Agaric fungus</name>
    <name type="synonym">Psathyrella marcescibilis</name>
    <dbReference type="NCBI Taxonomy" id="230819"/>
    <lineage>
        <taxon>Eukaryota</taxon>
        <taxon>Fungi</taxon>
        <taxon>Dikarya</taxon>
        <taxon>Basidiomycota</taxon>
        <taxon>Agaricomycotina</taxon>
        <taxon>Agaricomycetes</taxon>
        <taxon>Agaricomycetidae</taxon>
        <taxon>Agaricales</taxon>
        <taxon>Agaricineae</taxon>
        <taxon>Psathyrellaceae</taxon>
        <taxon>Coprinopsis</taxon>
    </lineage>
</organism>